<dbReference type="KEGG" id="fmr:Fuma_03576"/>
<evidence type="ECO:0000313" key="2">
    <source>
        <dbReference type="EMBL" id="APZ93958.1"/>
    </source>
</evidence>
<dbReference type="Gene3D" id="3.40.50.12780">
    <property type="entry name" value="N-terminal domain of ligase-like"/>
    <property type="match status" value="1"/>
</dbReference>
<dbReference type="Proteomes" id="UP000187735">
    <property type="component" value="Chromosome"/>
</dbReference>
<protein>
    <submittedName>
        <fullName evidence="2">Long-chain-fatty-acid--CoA ligase FadD13</fullName>
        <ecNumber evidence="2">6.2.1.3</ecNumber>
    </submittedName>
</protein>
<dbReference type="NCBIfam" id="NF006754">
    <property type="entry name" value="PRK09274.1"/>
    <property type="match status" value="1"/>
</dbReference>
<keyword evidence="3" id="KW-1185">Reference proteome</keyword>
<accession>A0A1P8WIT1</accession>
<organism evidence="2 3">
    <name type="scientific">Fuerstiella marisgermanici</name>
    <dbReference type="NCBI Taxonomy" id="1891926"/>
    <lineage>
        <taxon>Bacteria</taxon>
        <taxon>Pseudomonadati</taxon>
        <taxon>Planctomycetota</taxon>
        <taxon>Planctomycetia</taxon>
        <taxon>Planctomycetales</taxon>
        <taxon>Planctomycetaceae</taxon>
        <taxon>Fuerstiella</taxon>
    </lineage>
</organism>
<dbReference type="PROSITE" id="PS00455">
    <property type="entry name" value="AMP_BINDING"/>
    <property type="match status" value="1"/>
</dbReference>
<dbReference type="AlphaFoldDB" id="A0A1P8WIT1"/>
<evidence type="ECO:0000313" key="3">
    <source>
        <dbReference type="Proteomes" id="UP000187735"/>
    </source>
</evidence>
<gene>
    <name evidence="2" type="ORF">Fuma_03576</name>
</gene>
<sequence>MPRPLNIADRLRTSAAAAPYQKAVVFPEGRDAAGRVSYTHLTFTQLDQEADRIARGLIKLGVKPGDRLAMFVPPSLESIALTFGVFRSGAVCIMIDPGMGRSNVFRCLDQCEPHGFIAIPIVHVVRKLKFRRYGHAKLNVIIGPKSGKLGSLSYSELIASGRDDSSPLPQTQATDQAAIIFTSGSTGPPKGVTYEHGMFDSQVDLIRDRFGIQPGEVDLPGFPLFALFNTAMQVTTVIPDMNPTRPADVDPVKILESINDHGVTQAFGSPALWNRVGRYCEANAVKLPTLRRVLSAGAPVPNHVLHRMTSALSGDSDIFTPYGATECLPVSAIGGRQVLEQTAAQTAQGAGTCVGTVFTGMQVRIIDVTFDPIADISQAKECGPGQIGEIIVKGPVATREYFRRPDGTALAKISDGDGFWHRMGDTGYFDDEGRLWFCGRKAHIVFTESGPLHSVRCEAIFNQHPKTYRCALVGIGSRGQQIPVIVAEPEAGHFPECRAAVDAMRTELLALGAANELTNSIGEVLFHKSLPVDTRHNVKINRELLAVWAAKRRTPSA</sequence>
<keyword evidence="2" id="KW-0436">Ligase</keyword>
<dbReference type="PANTHER" id="PTHR43767:SF1">
    <property type="entry name" value="NONRIBOSOMAL PEPTIDE SYNTHASE PES1 (EUROFUNG)-RELATED"/>
    <property type="match status" value="1"/>
</dbReference>
<feature type="domain" description="AMP-dependent synthetase/ligase" evidence="1">
    <location>
        <begin position="14"/>
        <end position="402"/>
    </location>
</feature>
<dbReference type="EMBL" id="CP017641">
    <property type="protein sequence ID" value="APZ93958.1"/>
    <property type="molecule type" value="Genomic_DNA"/>
</dbReference>
<reference evidence="2 3" key="1">
    <citation type="journal article" date="2016" name="Front. Microbiol.">
        <title>Fuerstia marisgermanicae gen. nov., sp. nov., an Unusual Member of the Phylum Planctomycetes from the German Wadden Sea.</title>
        <authorList>
            <person name="Kohn T."/>
            <person name="Heuer A."/>
            <person name="Jogler M."/>
            <person name="Vollmers J."/>
            <person name="Boedeker C."/>
            <person name="Bunk B."/>
            <person name="Rast P."/>
            <person name="Borchert D."/>
            <person name="Glockner I."/>
            <person name="Freese H.M."/>
            <person name="Klenk H.P."/>
            <person name="Overmann J."/>
            <person name="Kaster A.K."/>
            <person name="Rohde M."/>
            <person name="Wiegand S."/>
            <person name="Jogler C."/>
        </authorList>
    </citation>
    <scope>NUCLEOTIDE SEQUENCE [LARGE SCALE GENOMIC DNA]</scope>
    <source>
        <strain evidence="2 3">NH11</strain>
    </source>
</reference>
<dbReference type="GO" id="GO:0004467">
    <property type="term" value="F:long-chain fatty acid-CoA ligase activity"/>
    <property type="evidence" value="ECO:0007669"/>
    <property type="project" value="UniProtKB-EC"/>
</dbReference>
<dbReference type="EC" id="6.2.1.3" evidence="2"/>
<proteinExistence type="predicted"/>
<dbReference type="OrthoDB" id="9799237at2"/>
<name>A0A1P8WIT1_9PLAN</name>
<dbReference type="InterPro" id="IPR000873">
    <property type="entry name" value="AMP-dep_synth/lig_dom"/>
</dbReference>
<dbReference type="STRING" id="1891926.Fuma_03576"/>
<dbReference type="InterPro" id="IPR050237">
    <property type="entry name" value="ATP-dep_AMP-bd_enzyme"/>
</dbReference>
<evidence type="ECO:0000259" key="1">
    <source>
        <dbReference type="Pfam" id="PF00501"/>
    </source>
</evidence>
<dbReference type="RefSeq" id="WP_077025336.1">
    <property type="nucleotide sequence ID" value="NZ_CP017641.1"/>
</dbReference>
<dbReference type="Pfam" id="PF00501">
    <property type="entry name" value="AMP-binding"/>
    <property type="match status" value="1"/>
</dbReference>
<dbReference type="SUPFAM" id="SSF56801">
    <property type="entry name" value="Acetyl-CoA synthetase-like"/>
    <property type="match status" value="1"/>
</dbReference>
<dbReference type="InterPro" id="IPR020845">
    <property type="entry name" value="AMP-binding_CS"/>
</dbReference>
<dbReference type="InterPro" id="IPR042099">
    <property type="entry name" value="ANL_N_sf"/>
</dbReference>
<dbReference type="PANTHER" id="PTHR43767">
    <property type="entry name" value="LONG-CHAIN-FATTY-ACID--COA LIGASE"/>
    <property type="match status" value="1"/>
</dbReference>